<evidence type="ECO:0000256" key="6">
    <source>
        <dbReference type="SAM" id="SignalP"/>
    </source>
</evidence>
<dbReference type="InterPro" id="IPR002350">
    <property type="entry name" value="Kazal_dom"/>
</dbReference>
<evidence type="ECO:0000256" key="5">
    <source>
        <dbReference type="ARBA" id="ARBA00023157"/>
    </source>
</evidence>
<name>A0A8C6CJ78_MOSMO</name>
<dbReference type="GO" id="GO:0005576">
    <property type="term" value="C:extracellular region"/>
    <property type="evidence" value="ECO:0007669"/>
    <property type="project" value="UniProtKB-SubCell"/>
</dbReference>
<accession>A0A8C6CJ78</accession>
<evidence type="ECO:0000256" key="4">
    <source>
        <dbReference type="ARBA" id="ARBA00022900"/>
    </source>
</evidence>
<organism evidence="8 9">
    <name type="scientific">Moschus moschiferus</name>
    <name type="common">Siberian musk deer</name>
    <name type="synonym">Moschus sibiricus</name>
    <dbReference type="NCBI Taxonomy" id="68415"/>
    <lineage>
        <taxon>Eukaryota</taxon>
        <taxon>Metazoa</taxon>
        <taxon>Chordata</taxon>
        <taxon>Craniata</taxon>
        <taxon>Vertebrata</taxon>
        <taxon>Euteleostomi</taxon>
        <taxon>Mammalia</taxon>
        <taxon>Eutheria</taxon>
        <taxon>Laurasiatheria</taxon>
        <taxon>Artiodactyla</taxon>
        <taxon>Ruminantia</taxon>
        <taxon>Pecora</taxon>
        <taxon>Moschidae</taxon>
        <taxon>Moschus</taxon>
    </lineage>
</organism>
<keyword evidence="6" id="KW-0732">Signal</keyword>
<sequence>MSFFSSWIKAIFITGLAFPLYCETSFASSRKMSEMREAPECHIYIRQLHFCSREMDPVCATNGKTYSNKCVFCSEKIEDGSFNFSHWGLC</sequence>
<keyword evidence="5" id="KW-1015">Disulfide bond</keyword>
<dbReference type="Ensembl" id="ENSMMST00000001676.1">
    <property type="protein sequence ID" value="ENSMMSP00000001523.1"/>
    <property type="gene ID" value="ENSMMSG00000001222.1"/>
</dbReference>
<reference evidence="8" key="1">
    <citation type="submission" date="2025-08" db="UniProtKB">
        <authorList>
            <consortium name="Ensembl"/>
        </authorList>
    </citation>
    <scope>IDENTIFICATION</scope>
</reference>
<dbReference type="Proteomes" id="UP000694544">
    <property type="component" value="Unplaced"/>
</dbReference>
<dbReference type="PROSITE" id="PS00282">
    <property type="entry name" value="KAZAL_1"/>
    <property type="match status" value="1"/>
</dbReference>
<dbReference type="PANTHER" id="PTHR47729:SF1">
    <property type="entry name" value="OVOMUCOID-LIKE-RELATED"/>
    <property type="match status" value="1"/>
</dbReference>
<feature type="chain" id="PRO_5034871099" description="Kazal-like domain-containing protein" evidence="6">
    <location>
        <begin position="18"/>
        <end position="90"/>
    </location>
</feature>
<evidence type="ECO:0000256" key="3">
    <source>
        <dbReference type="ARBA" id="ARBA00022690"/>
    </source>
</evidence>
<proteinExistence type="predicted"/>
<evidence type="ECO:0000313" key="9">
    <source>
        <dbReference type="Proteomes" id="UP000694544"/>
    </source>
</evidence>
<dbReference type="GO" id="GO:0004867">
    <property type="term" value="F:serine-type endopeptidase inhibitor activity"/>
    <property type="evidence" value="ECO:0007669"/>
    <property type="project" value="UniProtKB-KW"/>
</dbReference>
<dbReference type="Gene3D" id="3.30.60.30">
    <property type="match status" value="1"/>
</dbReference>
<keyword evidence="3" id="KW-0646">Protease inhibitor</keyword>
<dbReference type="SUPFAM" id="SSF100895">
    <property type="entry name" value="Kazal-type serine protease inhibitors"/>
    <property type="match status" value="1"/>
</dbReference>
<reference evidence="8" key="2">
    <citation type="submission" date="2025-09" db="UniProtKB">
        <authorList>
            <consortium name="Ensembl"/>
        </authorList>
    </citation>
    <scope>IDENTIFICATION</scope>
</reference>
<dbReference type="SMART" id="SM00280">
    <property type="entry name" value="KAZAL"/>
    <property type="match status" value="1"/>
</dbReference>
<dbReference type="PANTHER" id="PTHR47729">
    <property type="entry name" value="SERINE PEPTIDASE INHIBITOR, KAZAL TYPE 2, TANDEM DUPLICATE 1-RELATED"/>
    <property type="match status" value="1"/>
</dbReference>
<dbReference type="InterPro" id="IPR051597">
    <property type="entry name" value="Bifunctional_prot_inhibitor"/>
</dbReference>
<comment type="subcellular location">
    <subcellularLocation>
        <location evidence="1">Secreted</location>
    </subcellularLocation>
</comment>
<keyword evidence="2" id="KW-0964">Secreted</keyword>
<feature type="signal peptide" evidence="6">
    <location>
        <begin position="1"/>
        <end position="17"/>
    </location>
</feature>
<keyword evidence="9" id="KW-1185">Reference proteome</keyword>
<dbReference type="AlphaFoldDB" id="A0A8C6CJ78"/>
<keyword evidence="4" id="KW-0722">Serine protease inhibitor</keyword>
<evidence type="ECO:0000256" key="1">
    <source>
        <dbReference type="ARBA" id="ARBA00004613"/>
    </source>
</evidence>
<dbReference type="InterPro" id="IPR036058">
    <property type="entry name" value="Kazal_dom_sf"/>
</dbReference>
<evidence type="ECO:0000256" key="2">
    <source>
        <dbReference type="ARBA" id="ARBA00022525"/>
    </source>
</evidence>
<dbReference type="Pfam" id="PF00050">
    <property type="entry name" value="Kazal_1"/>
    <property type="match status" value="1"/>
</dbReference>
<protein>
    <recommendedName>
        <fullName evidence="7">Kazal-like domain-containing protein</fullName>
    </recommendedName>
</protein>
<feature type="domain" description="Kazal-like" evidence="7">
    <location>
        <begin position="35"/>
        <end position="90"/>
    </location>
</feature>
<evidence type="ECO:0000313" key="8">
    <source>
        <dbReference type="Ensembl" id="ENSMMSP00000001523.1"/>
    </source>
</evidence>
<evidence type="ECO:0000259" key="7">
    <source>
        <dbReference type="PROSITE" id="PS51465"/>
    </source>
</evidence>
<dbReference type="PROSITE" id="PS51465">
    <property type="entry name" value="KAZAL_2"/>
    <property type="match status" value="1"/>
</dbReference>
<dbReference type="GeneTree" id="ENSGT00940000165308"/>